<comment type="caution">
    <text evidence="1">The sequence shown here is derived from an EMBL/GenBank/DDBJ whole genome shotgun (WGS) entry which is preliminary data.</text>
</comment>
<dbReference type="Proteomes" id="UP001432027">
    <property type="component" value="Unassembled WGS sequence"/>
</dbReference>
<organism evidence="1 2">
    <name type="scientific">Pristionchus entomophagus</name>
    <dbReference type="NCBI Taxonomy" id="358040"/>
    <lineage>
        <taxon>Eukaryota</taxon>
        <taxon>Metazoa</taxon>
        <taxon>Ecdysozoa</taxon>
        <taxon>Nematoda</taxon>
        <taxon>Chromadorea</taxon>
        <taxon>Rhabditida</taxon>
        <taxon>Rhabditina</taxon>
        <taxon>Diplogasteromorpha</taxon>
        <taxon>Diplogasteroidea</taxon>
        <taxon>Neodiplogasteridae</taxon>
        <taxon>Pristionchus</taxon>
    </lineage>
</organism>
<keyword evidence="2" id="KW-1185">Reference proteome</keyword>
<gene>
    <name evidence="1" type="ORF">PENTCL1PPCAC_5176</name>
</gene>
<evidence type="ECO:0000313" key="1">
    <source>
        <dbReference type="EMBL" id="GMS83001.1"/>
    </source>
</evidence>
<evidence type="ECO:0000313" key="2">
    <source>
        <dbReference type="Proteomes" id="UP001432027"/>
    </source>
</evidence>
<accession>A0AAV5STZ0</accession>
<sequence length="73" mass="8442">KSIYFNSNVDAVVDIFSHKIMDFKTTSEDEIVAFFRDATTEHFQIKVQMENAPLRMLGTVLKTITVQELVIYL</sequence>
<reference evidence="1" key="1">
    <citation type="submission" date="2023-10" db="EMBL/GenBank/DDBJ databases">
        <title>Genome assembly of Pristionchus species.</title>
        <authorList>
            <person name="Yoshida K."/>
            <person name="Sommer R.J."/>
        </authorList>
    </citation>
    <scope>NUCLEOTIDE SEQUENCE</scope>
    <source>
        <strain evidence="1">RS0144</strain>
    </source>
</reference>
<protein>
    <submittedName>
        <fullName evidence="1">Uncharacterized protein</fullName>
    </submittedName>
</protein>
<dbReference type="EMBL" id="BTSX01000002">
    <property type="protein sequence ID" value="GMS83001.1"/>
    <property type="molecule type" value="Genomic_DNA"/>
</dbReference>
<name>A0AAV5STZ0_9BILA</name>
<dbReference type="AlphaFoldDB" id="A0AAV5STZ0"/>
<feature type="non-terminal residue" evidence="1">
    <location>
        <position position="73"/>
    </location>
</feature>
<proteinExistence type="predicted"/>
<feature type="non-terminal residue" evidence="1">
    <location>
        <position position="1"/>
    </location>
</feature>